<protein>
    <recommendedName>
        <fullName evidence="2">non-specific serine/threonine protein kinase</fullName>
        <ecNumber evidence="2">2.7.11.1</ecNumber>
    </recommendedName>
</protein>
<comment type="catalytic activity">
    <reaction evidence="9">
        <text>L-seryl-[protein] + ATP = O-phospho-L-seryl-[protein] + ADP + H(+)</text>
        <dbReference type="Rhea" id="RHEA:17989"/>
        <dbReference type="Rhea" id="RHEA-COMP:9863"/>
        <dbReference type="Rhea" id="RHEA-COMP:11604"/>
        <dbReference type="ChEBI" id="CHEBI:15378"/>
        <dbReference type="ChEBI" id="CHEBI:29999"/>
        <dbReference type="ChEBI" id="CHEBI:30616"/>
        <dbReference type="ChEBI" id="CHEBI:83421"/>
        <dbReference type="ChEBI" id="CHEBI:456216"/>
        <dbReference type="EC" id="2.7.11.1"/>
    </reaction>
</comment>
<keyword evidence="5" id="KW-0547">Nucleotide-binding</keyword>
<feature type="compositionally biased region" description="Basic and acidic residues" evidence="10">
    <location>
        <begin position="125"/>
        <end position="135"/>
    </location>
</feature>
<comment type="catalytic activity">
    <reaction evidence="8">
        <text>L-threonyl-[protein] + ATP = O-phospho-L-threonyl-[protein] + ADP + H(+)</text>
        <dbReference type="Rhea" id="RHEA:46608"/>
        <dbReference type="Rhea" id="RHEA-COMP:11060"/>
        <dbReference type="Rhea" id="RHEA-COMP:11605"/>
        <dbReference type="ChEBI" id="CHEBI:15378"/>
        <dbReference type="ChEBI" id="CHEBI:30013"/>
        <dbReference type="ChEBI" id="CHEBI:30616"/>
        <dbReference type="ChEBI" id="CHEBI:61977"/>
        <dbReference type="ChEBI" id="CHEBI:456216"/>
        <dbReference type="EC" id="2.7.11.1"/>
    </reaction>
</comment>
<evidence type="ECO:0000256" key="10">
    <source>
        <dbReference type="SAM" id="MobiDB-lite"/>
    </source>
</evidence>
<keyword evidence="3" id="KW-0723">Serine/threonine-protein kinase</keyword>
<dbReference type="PROSITE" id="PS50011">
    <property type="entry name" value="PROTEIN_KINASE_DOM"/>
    <property type="match status" value="1"/>
</dbReference>
<proteinExistence type="inferred from homology"/>
<keyword evidence="13" id="KW-1185">Reference proteome</keyword>
<dbReference type="InterPro" id="IPR051138">
    <property type="entry name" value="PIM_Ser/Thr_kinase"/>
</dbReference>
<evidence type="ECO:0000256" key="1">
    <source>
        <dbReference type="ARBA" id="ARBA00005505"/>
    </source>
</evidence>
<dbReference type="AlphaFoldDB" id="A0AAW0MQ08"/>
<evidence type="ECO:0000256" key="8">
    <source>
        <dbReference type="ARBA" id="ARBA00047899"/>
    </source>
</evidence>
<evidence type="ECO:0000256" key="6">
    <source>
        <dbReference type="ARBA" id="ARBA00022777"/>
    </source>
</evidence>
<dbReference type="GO" id="GO:0005524">
    <property type="term" value="F:ATP binding"/>
    <property type="evidence" value="ECO:0007669"/>
    <property type="project" value="UniProtKB-KW"/>
</dbReference>
<dbReference type="GO" id="GO:0004674">
    <property type="term" value="F:protein serine/threonine kinase activity"/>
    <property type="evidence" value="ECO:0007669"/>
    <property type="project" value="UniProtKB-KW"/>
</dbReference>
<organism evidence="12 13">
    <name type="scientific">Mugilogobius chulae</name>
    <name type="common">yellowstripe goby</name>
    <dbReference type="NCBI Taxonomy" id="88201"/>
    <lineage>
        <taxon>Eukaryota</taxon>
        <taxon>Metazoa</taxon>
        <taxon>Chordata</taxon>
        <taxon>Craniata</taxon>
        <taxon>Vertebrata</taxon>
        <taxon>Euteleostomi</taxon>
        <taxon>Actinopterygii</taxon>
        <taxon>Neopterygii</taxon>
        <taxon>Teleostei</taxon>
        <taxon>Neoteleostei</taxon>
        <taxon>Acanthomorphata</taxon>
        <taxon>Gobiaria</taxon>
        <taxon>Gobiiformes</taxon>
        <taxon>Gobioidei</taxon>
        <taxon>Gobiidae</taxon>
        <taxon>Gobionellinae</taxon>
        <taxon>Mugilogobius</taxon>
    </lineage>
</organism>
<comment type="caution">
    <text evidence="12">The sequence shown here is derived from an EMBL/GenBank/DDBJ whole genome shotgun (WGS) entry which is preliminary data.</text>
</comment>
<evidence type="ECO:0000256" key="5">
    <source>
        <dbReference type="ARBA" id="ARBA00022741"/>
    </source>
</evidence>
<gene>
    <name evidence="12" type="ORF">WMY93_029964</name>
</gene>
<dbReference type="PANTHER" id="PTHR22984">
    <property type="entry name" value="SERINE/THREONINE-PROTEIN KINASE PIM"/>
    <property type="match status" value="1"/>
</dbReference>
<comment type="similarity">
    <text evidence="1">Belongs to the protein kinase superfamily. CAMK Ser/Thr protein kinase family. PIM subfamily.</text>
</comment>
<dbReference type="GO" id="GO:0043066">
    <property type="term" value="P:negative regulation of apoptotic process"/>
    <property type="evidence" value="ECO:0007669"/>
    <property type="project" value="TreeGrafter"/>
</dbReference>
<dbReference type="PANTHER" id="PTHR22984:SF11">
    <property type="entry name" value="AURORA KINASE-RELATED"/>
    <property type="match status" value="1"/>
</dbReference>
<evidence type="ECO:0000313" key="12">
    <source>
        <dbReference type="EMBL" id="KAK7881555.1"/>
    </source>
</evidence>
<keyword evidence="4" id="KW-0808">Transferase</keyword>
<evidence type="ECO:0000259" key="11">
    <source>
        <dbReference type="PROSITE" id="PS50011"/>
    </source>
</evidence>
<keyword evidence="6" id="KW-0418">Kinase</keyword>
<feature type="domain" description="Protein kinase" evidence="11">
    <location>
        <begin position="332"/>
        <end position="618"/>
    </location>
</feature>
<feature type="compositionally biased region" description="Basic and acidic residues" evidence="10">
    <location>
        <begin position="107"/>
        <end position="118"/>
    </location>
</feature>
<reference evidence="13" key="1">
    <citation type="submission" date="2024-04" db="EMBL/GenBank/DDBJ databases">
        <title>Salinicola lusitanus LLJ914,a marine bacterium isolated from the Okinawa Trough.</title>
        <authorList>
            <person name="Li J."/>
        </authorList>
    </citation>
    <scope>NUCLEOTIDE SEQUENCE [LARGE SCALE GENOMIC DNA]</scope>
</reference>
<sequence length="619" mass="68912">MSQLPCSEMANNPEEAAIESAISGFSTPREDGRIWYMKRKRKLDPSDETQTDSKKSTSESSDDREPSNQRSLSSVDSPLRTIIEEAALENDSSGPRTRLSAAKKRRLDFYKTQKDCKRAGSQSSDDAKPSDYSDRRPKKKTPMIKKLKPKIAGYVDTHSECGGSSSTEGETVFIFCKPSTSVDNEPGSSHVLDNEPGSSHVLDSEARSSHVLDSEARSSHVLDNEPGSSHVLDSEARSSHVLDNEPGSSHVLDSEARSSNVLESNATPSHVLDSNAGPSHVLNTVQAQKQELALLVMENKSKSMTTCDPFDLTEKDQVELYTRNYIEFVRKYTVYDKMKVGGCGVVYKGIRREDNLPVAIKRLRACNCEKILVMENGKKRKIPLEVAILIKLGAGPGQQENNMTPLLLDWYEIGSEITMVLERPEPCMDLVEYINSLPKVLSEHDVKVSGQTLLQRRGMYCDNGLILLQVIFRQLVNAAINMVLLGVFHRDIKPDNILIETGHSPPRARFIDFGCGVFFSPFDIVLGPCGTNIYASPESIIMCSHSPVSSTVWQLGATLYCMLNCKRPFGSVDTVCSSYQPPIRIDLSEDCKDFLRRLLDKNPETRISLDKIKDHPWMN</sequence>
<feature type="compositionally biased region" description="Basic and acidic residues" evidence="10">
    <location>
        <begin position="202"/>
        <end position="223"/>
    </location>
</feature>
<dbReference type="EMBL" id="JBBPFD010000022">
    <property type="protein sequence ID" value="KAK7881555.1"/>
    <property type="molecule type" value="Genomic_DNA"/>
</dbReference>
<feature type="compositionally biased region" description="Basic and acidic residues" evidence="10">
    <location>
        <begin position="51"/>
        <end position="67"/>
    </location>
</feature>
<feature type="region of interest" description="Disordered" evidence="10">
    <location>
        <begin position="1"/>
        <end position="147"/>
    </location>
</feature>
<feature type="compositionally biased region" description="Basic and acidic residues" evidence="10">
    <location>
        <begin position="232"/>
        <end position="243"/>
    </location>
</feature>
<feature type="region of interest" description="Disordered" evidence="10">
    <location>
        <begin position="182"/>
        <end position="261"/>
    </location>
</feature>
<dbReference type="Gene3D" id="3.30.200.20">
    <property type="entry name" value="Phosphorylase Kinase, domain 1"/>
    <property type="match status" value="1"/>
</dbReference>
<dbReference type="PROSITE" id="PS00108">
    <property type="entry name" value="PROTEIN_KINASE_ST"/>
    <property type="match status" value="1"/>
</dbReference>
<evidence type="ECO:0000256" key="2">
    <source>
        <dbReference type="ARBA" id="ARBA00012513"/>
    </source>
</evidence>
<dbReference type="Pfam" id="PF00069">
    <property type="entry name" value="Pkinase"/>
    <property type="match status" value="1"/>
</dbReference>
<dbReference type="EC" id="2.7.11.1" evidence="2"/>
<name>A0AAW0MQ08_9GOBI</name>
<feature type="compositionally biased region" description="Basic residues" evidence="10">
    <location>
        <begin position="136"/>
        <end position="147"/>
    </location>
</feature>
<evidence type="ECO:0000256" key="4">
    <source>
        <dbReference type="ARBA" id="ARBA00022679"/>
    </source>
</evidence>
<keyword evidence="7" id="KW-0067">ATP-binding</keyword>
<dbReference type="SUPFAM" id="SSF56112">
    <property type="entry name" value="Protein kinase-like (PK-like)"/>
    <property type="match status" value="1"/>
</dbReference>
<dbReference type="SMART" id="SM00220">
    <property type="entry name" value="S_TKc"/>
    <property type="match status" value="1"/>
</dbReference>
<evidence type="ECO:0000256" key="7">
    <source>
        <dbReference type="ARBA" id="ARBA00022840"/>
    </source>
</evidence>
<dbReference type="Proteomes" id="UP001460270">
    <property type="component" value="Unassembled WGS sequence"/>
</dbReference>
<dbReference type="InterPro" id="IPR008271">
    <property type="entry name" value="Ser/Thr_kinase_AS"/>
</dbReference>
<dbReference type="InterPro" id="IPR000719">
    <property type="entry name" value="Prot_kinase_dom"/>
</dbReference>
<dbReference type="InterPro" id="IPR011009">
    <property type="entry name" value="Kinase-like_dom_sf"/>
</dbReference>
<evidence type="ECO:0000256" key="9">
    <source>
        <dbReference type="ARBA" id="ARBA00048679"/>
    </source>
</evidence>
<dbReference type="GO" id="GO:0005737">
    <property type="term" value="C:cytoplasm"/>
    <property type="evidence" value="ECO:0007669"/>
    <property type="project" value="TreeGrafter"/>
</dbReference>
<dbReference type="Gene3D" id="1.10.510.10">
    <property type="entry name" value="Transferase(Phosphotransferase) domain 1"/>
    <property type="match status" value="1"/>
</dbReference>
<accession>A0AAW0MQ08</accession>
<evidence type="ECO:0000256" key="3">
    <source>
        <dbReference type="ARBA" id="ARBA00022527"/>
    </source>
</evidence>
<dbReference type="GO" id="GO:0007346">
    <property type="term" value="P:regulation of mitotic cell cycle"/>
    <property type="evidence" value="ECO:0007669"/>
    <property type="project" value="TreeGrafter"/>
</dbReference>
<evidence type="ECO:0000313" key="13">
    <source>
        <dbReference type="Proteomes" id="UP001460270"/>
    </source>
</evidence>